<dbReference type="PRINTS" id="PR01415">
    <property type="entry name" value="ANKYRIN"/>
</dbReference>
<organism evidence="5 6">
    <name type="scientific">Sulfuricella denitrificans (strain DSM 22764 / NBRC 105220 / skB26)</name>
    <dbReference type="NCBI Taxonomy" id="1163617"/>
    <lineage>
        <taxon>Bacteria</taxon>
        <taxon>Pseudomonadati</taxon>
        <taxon>Pseudomonadota</taxon>
        <taxon>Betaproteobacteria</taxon>
        <taxon>Nitrosomonadales</taxon>
        <taxon>Sulfuricellaceae</taxon>
        <taxon>Sulfuricella</taxon>
    </lineage>
</organism>
<feature type="repeat" description="ANK" evidence="3">
    <location>
        <begin position="100"/>
        <end position="132"/>
    </location>
</feature>
<feature type="repeat" description="ANK" evidence="3">
    <location>
        <begin position="67"/>
        <end position="99"/>
    </location>
</feature>
<evidence type="ECO:0000313" key="6">
    <source>
        <dbReference type="Proteomes" id="UP000015559"/>
    </source>
</evidence>
<dbReference type="PANTHER" id="PTHR24197">
    <property type="entry name" value="ANKYRIN REPEAT DOMAIN-CONTAINING PROTEIN 61"/>
    <property type="match status" value="1"/>
</dbReference>
<evidence type="ECO:0000256" key="2">
    <source>
        <dbReference type="ARBA" id="ARBA00023043"/>
    </source>
</evidence>
<dbReference type="InterPro" id="IPR036770">
    <property type="entry name" value="Ankyrin_rpt-contain_sf"/>
</dbReference>
<dbReference type="PROSITE" id="PS50088">
    <property type="entry name" value="ANK_REPEAT"/>
    <property type="match status" value="2"/>
</dbReference>
<dbReference type="Pfam" id="PF12796">
    <property type="entry name" value="Ank_2"/>
    <property type="match status" value="1"/>
</dbReference>
<evidence type="ECO:0000313" key="5">
    <source>
        <dbReference type="EMBL" id="BAN34012.1"/>
    </source>
</evidence>
<evidence type="ECO:0000256" key="1">
    <source>
        <dbReference type="ARBA" id="ARBA00022737"/>
    </source>
</evidence>
<dbReference type="PROSITE" id="PS50297">
    <property type="entry name" value="ANK_REP_REGION"/>
    <property type="match status" value="2"/>
</dbReference>
<protein>
    <submittedName>
        <fullName evidence="5">Ankyrin</fullName>
    </submittedName>
</protein>
<evidence type="ECO:0000256" key="4">
    <source>
        <dbReference type="SAM" id="SignalP"/>
    </source>
</evidence>
<proteinExistence type="predicted"/>
<keyword evidence="4" id="KW-0732">Signal</keyword>
<reference evidence="5 6" key="1">
    <citation type="journal article" date="2012" name="Appl. Environ. Microbiol.">
        <title>Draft genome sequence of a psychrotolerant sulfur-oxidizing bacterium, Sulfuricella denitrificans skB26, and proteomic insights into cold adaptation.</title>
        <authorList>
            <person name="Watanabe T."/>
            <person name="Kojima H."/>
            <person name="Fukui M."/>
        </authorList>
    </citation>
    <scope>NUCLEOTIDE SEQUENCE [LARGE SCALE GENOMIC DNA]</scope>
    <source>
        <strain evidence="6">skB26</strain>
    </source>
</reference>
<dbReference type="SUPFAM" id="SSF48403">
    <property type="entry name" value="Ankyrin repeat"/>
    <property type="match status" value="1"/>
</dbReference>
<dbReference type="AlphaFoldDB" id="S6AZS7"/>
<evidence type="ECO:0000256" key="3">
    <source>
        <dbReference type="PROSITE-ProRule" id="PRU00023"/>
    </source>
</evidence>
<keyword evidence="1" id="KW-0677">Repeat</keyword>
<feature type="signal peptide" evidence="4">
    <location>
        <begin position="1"/>
        <end position="27"/>
    </location>
</feature>
<name>S6AZS7_SULDS</name>
<dbReference type="STRING" id="1163617.SCD_n00163"/>
<dbReference type="Gene3D" id="1.25.40.20">
    <property type="entry name" value="Ankyrin repeat-containing domain"/>
    <property type="match status" value="2"/>
</dbReference>
<keyword evidence="2 3" id="KW-0040">ANK repeat</keyword>
<dbReference type="Proteomes" id="UP000015559">
    <property type="component" value="Chromosome"/>
</dbReference>
<dbReference type="EMBL" id="AP013066">
    <property type="protein sequence ID" value="BAN34012.1"/>
    <property type="molecule type" value="Genomic_DNA"/>
</dbReference>
<dbReference type="eggNOG" id="COG0666">
    <property type="taxonomic scope" value="Bacteria"/>
</dbReference>
<gene>
    <name evidence="5" type="ORF">SCD_n00163</name>
</gene>
<dbReference type="SMART" id="SM00248">
    <property type="entry name" value="ANK"/>
    <property type="match status" value="2"/>
</dbReference>
<dbReference type="KEGG" id="sdr:SCD_n00163"/>
<feature type="chain" id="PRO_5004536588" evidence="4">
    <location>
        <begin position="28"/>
        <end position="180"/>
    </location>
</feature>
<dbReference type="PANTHER" id="PTHR24197:SF44">
    <property type="entry name" value="ANKYRIN REPEAT DOMAIN-CONTAINING PROTEIN 54"/>
    <property type="match status" value="1"/>
</dbReference>
<sequence length="180" mass="18837">MKSMNKLWTSLLIAMVSVAALASTAHAQQAIGQNDQLIHDAARIGSGAEVAKILKANPAMRDARTGLGSTPLHLAATNSDVTTLKVLLAAGADVNAKDMDGNTPLHMAAYTNRVESAKILLEAGADVNVVSKGGRTPMAMARKSRADEIAGLISLWILKGCKSGGKCEQASTYDLKRLVN</sequence>
<dbReference type="InterPro" id="IPR002110">
    <property type="entry name" value="Ankyrin_rpt"/>
</dbReference>
<keyword evidence="6" id="KW-1185">Reference proteome</keyword>
<dbReference type="HOGENOM" id="CLU_000134_18_7_4"/>
<accession>S6AZS7</accession>